<sequence>MLAFHNEHIASCAFLTYFSPESSATPATSPTTGAQATLHNDKQSIAGAFLGPKTINKDKGTYDTAFHTLSIEVSTPEGCLNSDEQKSRKEKLQNDAYFGKLKSNAKWEGAAAHAALQRL</sequence>
<evidence type="ECO:0000313" key="2">
    <source>
        <dbReference type="Proteomes" id="UP000000304"/>
    </source>
</evidence>
<keyword evidence="2" id="KW-1185">Reference proteome</keyword>
<reference evidence="1 2" key="1">
    <citation type="journal article" date="2007" name="Nature">
        <title>Evolution of genes and genomes on the Drosophila phylogeny.</title>
        <authorList>
            <consortium name="Drosophila 12 Genomes Consortium"/>
            <person name="Clark A.G."/>
            <person name="Eisen M.B."/>
            <person name="Smith D.R."/>
            <person name="Bergman C.M."/>
            <person name="Oliver B."/>
            <person name="Markow T.A."/>
            <person name="Kaufman T.C."/>
            <person name="Kellis M."/>
            <person name="Gelbart W."/>
            <person name="Iyer V.N."/>
            <person name="Pollard D.A."/>
            <person name="Sackton T.B."/>
            <person name="Larracuente A.M."/>
            <person name="Singh N.D."/>
            <person name="Abad J.P."/>
            <person name="Abt D.N."/>
            <person name="Adryan B."/>
            <person name="Aguade M."/>
            <person name="Akashi H."/>
            <person name="Anderson W.W."/>
            <person name="Aquadro C.F."/>
            <person name="Ardell D.H."/>
            <person name="Arguello R."/>
            <person name="Artieri C.G."/>
            <person name="Barbash D.A."/>
            <person name="Barker D."/>
            <person name="Barsanti P."/>
            <person name="Batterham P."/>
            <person name="Batzoglou S."/>
            <person name="Begun D."/>
            <person name="Bhutkar A."/>
            <person name="Blanco E."/>
            <person name="Bosak S.A."/>
            <person name="Bradley R.K."/>
            <person name="Brand A.D."/>
            <person name="Brent M.R."/>
            <person name="Brooks A.N."/>
            <person name="Brown R.H."/>
            <person name="Butlin R.K."/>
            <person name="Caggese C."/>
            <person name="Calvi B.R."/>
            <person name="Bernardo de Carvalho A."/>
            <person name="Caspi A."/>
            <person name="Castrezana S."/>
            <person name="Celniker S.E."/>
            <person name="Chang J.L."/>
            <person name="Chapple C."/>
            <person name="Chatterji S."/>
            <person name="Chinwalla A."/>
            <person name="Civetta A."/>
            <person name="Clifton S.W."/>
            <person name="Comeron J.M."/>
            <person name="Costello J.C."/>
            <person name="Coyne J.A."/>
            <person name="Daub J."/>
            <person name="David R.G."/>
            <person name="Delcher A.L."/>
            <person name="Delehaunty K."/>
            <person name="Do C.B."/>
            <person name="Ebling H."/>
            <person name="Edwards K."/>
            <person name="Eickbush T."/>
            <person name="Evans J.D."/>
            <person name="Filipski A."/>
            <person name="Findeiss S."/>
            <person name="Freyhult E."/>
            <person name="Fulton L."/>
            <person name="Fulton R."/>
            <person name="Garcia A.C."/>
            <person name="Gardiner A."/>
            <person name="Garfield D.A."/>
            <person name="Garvin B.E."/>
            <person name="Gibson G."/>
            <person name="Gilbert D."/>
            <person name="Gnerre S."/>
            <person name="Godfrey J."/>
            <person name="Good R."/>
            <person name="Gotea V."/>
            <person name="Gravely B."/>
            <person name="Greenberg A.J."/>
            <person name="Griffiths-Jones S."/>
            <person name="Gross S."/>
            <person name="Guigo R."/>
            <person name="Gustafson E.A."/>
            <person name="Haerty W."/>
            <person name="Hahn M.W."/>
            <person name="Halligan D.L."/>
            <person name="Halpern A.L."/>
            <person name="Halter G.M."/>
            <person name="Han M.V."/>
            <person name="Heger A."/>
            <person name="Hillier L."/>
            <person name="Hinrichs A.S."/>
            <person name="Holmes I."/>
            <person name="Hoskins R.A."/>
            <person name="Hubisz M.J."/>
            <person name="Hultmark D."/>
            <person name="Huntley M.A."/>
            <person name="Jaffe D.B."/>
            <person name="Jagadeeshan S."/>
            <person name="Jeck W.R."/>
            <person name="Johnson J."/>
            <person name="Jones C.D."/>
            <person name="Jordan W.C."/>
            <person name="Karpen G.H."/>
            <person name="Kataoka E."/>
            <person name="Keightley P.D."/>
            <person name="Kheradpour P."/>
            <person name="Kirkness E.F."/>
            <person name="Koerich L.B."/>
            <person name="Kristiansen K."/>
            <person name="Kudrna D."/>
            <person name="Kulathinal R.J."/>
            <person name="Kumar S."/>
            <person name="Kwok R."/>
            <person name="Lander E."/>
            <person name="Langley C.H."/>
            <person name="Lapoint R."/>
            <person name="Lazzaro B.P."/>
            <person name="Lee S.J."/>
            <person name="Levesque L."/>
            <person name="Li R."/>
            <person name="Lin C.F."/>
            <person name="Lin M.F."/>
            <person name="Lindblad-Toh K."/>
            <person name="Llopart A."/>
            <person name="Long M."/>
            <person name="Low L."/>
            <person name="Lozovsky E."/>
            <person name="Lu J."/>
            <person name="Luo M."/>
            <person name="Machado C.A."/>
            <person name="Makalowski W."/>
            <person name="Marzo M."/>
            <person name="Matsuda M."/>
            <person name="Matzkin L."/>
            <person name="McAllister B."/>
            <person name="McBride C.S."/>
            <person name="McKernan B."/>
            <person name="McKernan K."/>
            <person name="Mendez-Lago M."/>
            <person name="Minx P."/>
            <person name="Mollenhauer M.U."/>
            <person name="Montooth K."/>
            <person name="Mount S.M."/>
            <person name="Mu X."/>
            <person name="Myers E."/>
            <person name="Negre B."/>
            <person name="Newfeld S."/>
            <person name="Nielsen R."/>
            <person name="Noor M.A."/>
            <person name="O'Grady P."/>
            <person name="Pachter L."/>
            <person name="Papaceit M."/>
            <person name="Parisi M.J."/>
            <person name="Parisi M."/>
            <person name="Parts L."/>
            <person name="Pedersen J.S."/>
            <person name="Pesole G."/>
            <person name="Phillippy A.M."/>
            <person name="Ponting C.P."/>
            <person name="Pop M."/>
            <person name="Porcelli D."/>
            <person name="Powell J.R."/>
            <person name="Prohaska S."/>
            <person name="Pruitt K."/>
            <person name="Puig M."/>
            <person name="Quesneville H."/>
            <person name="Ram K.R."/>
            <person name="Rand D."/>
            <person name="Rasmussen M.D."/>
            <person name="Reed L.K."/>
            <person name="Reenan R."/>
            <person name="Reily A."/>
            <person name="Remington K.A."/>
            <person name="Rieger T.T."/>
            <person name="Ritchie M.G."/>
            <person name="Robin C."/>
            <person name="Rogers Y.H."/>
            <person name="Rohde C."/>
            <person name="Rozas J."/>
            <person name="Rubenfield M.J."/>
            <person name="Ruiz A."/>
            <person name="Russo S."/>
            <person name="Salzberg S.L."/>
            <person name="Sanchez-Gracia A."/>
            <person name="Saranga D.J."/>
            <person name="Sato H."/>
            <person name="Schaeffer S.W."/>
            <person name="Schatz M.C."/>
            <person name="Schlenke T."/>
            <person name="Schwartz R."/>
            <person name="Segarra C."/>
            <person name="Singh R.S."/>
            <person name="Sirot L."/>
            <person name="Sirota M."/>
            <person name="Sisneros N.B."/>
            <person name="Smith C.D."/>
            <person name="Smith T.F."/>
            <person name="Spieth J."/>
            <person name="Stage D.E."/>
            <person name="Stark A."/>
            <person name="Stephan W."/>
            <person name="Strausberg R.L."/>
            <person name="Strempel S."/>
            <person name="Sturgill D."/>
            <person name="Sutton G."/>
            <person name="Sutton G.G."/>
            <person name="Tao W."/>
            <person name="Teichmann S."/>
            <person name="Tobari Y.N."/>
            <person name="Tomimura Y."/>
            <person name="Tsolas J.M."/>
            <person name="Valente V.L."/>
            <person name="Venter E."/>
            <person name="Venter J.C."/>
            <person name="Vicario S."/>
            <person name="Vieira F.G."/>
            <person name="Vilella A.J."/>
            <person name="Villasante A."/>
            <person name="Walenz B."/>
            <person name="Wang J."/>
            <person name="Wasserman M."/>
            <person name="Watts T."/>
            <person name="Wilson D."/>
            <person name="Wilson R.K."/>
            <person name="Wing R.A."/>
            <person name="Wolfner M.F."/>
            <person name="Wong A."/>
            <person name="Wong G.K."/>
            <person name="Wu C.I."/>
            <person name="Wu G."/>
            <person name="Yamamoto D."/>
            <person name="Yang H.P."/>
            <person name="Yang S.P."/>
            <person name="Yorke J.A."/>
            <person name="Yoshida K."/>
            <person name="Zdobnov E."/>
            <person name="Zhang P."/>
            <person name="Zhang Y."/>
            <person name="Zimin A.V."/>
            <person name="Baldwin J."/>
            <person name="Abdouelleil A."/>
            <person name="Abdulkadir J."/>
            <person name="Abebe A."/>
            <person name="Abera B."/>
            <person name="Abreu J."/>
            <person name="Acer S.C."/>
            <person name="Aftuck L."/>
            <person name="Alexander A."/>
            <person name="An P."/>
            <person name="Anderson E."/>
            <person name="Anderson S."/>
            <person name="Arachi H."/>
            <person name="Azer M."/>
            <person name="Bachantsang P."/>
            <person name="Barry A."/>
            <person name="Bayul T."/>
            <person name="Berlin A."/>
            <person name="Bessette D."/>
            <person name="Bloom T."/>
            <person name="Blye J."/>
            <person name="Boguslavskiy L."/>
            <person name="Bonnet C."/>
            <person name="Boukhgalter B."/>
            <person name="Bourzgui I."/>
            <person name="Brown A."/>
            <person name="Cahill P."/>
            <person name="Channer S."/>
            <person name="Cheshatsang Y."/>
            <person name="Chuda L."/>
            <person name="Citroen M."/>
            <person name="Collymore A."/>
            <person name="Cooke P."/>
            <person name="Costello M."/>
            <person name="D'Aco K."/>
            <person name="Daza R."/>
            <person name="De Haan G."/>
            <person name="DeGray S."/>
            <person name="DeMaso C."/>
            <person name="Dhargay N."/>
            <person name="Dooley K."/>
            <person name="Dooley E."/>
            <person name="Doricent M."/>
            <person name="Dorje P."/>
            <person name="Dorjee K."/>
            <person name="Dupes A."/>
            <person name="Elong R."/>
            <person name="Falk J."/>
            <person name="Farina A."/>
            <person name="Faro S."/>
            <person name="Ferguson D."/>
            <person name="Fisher S."/>
            <person name="Foley C.D."/>
            <person name="Franke A."/>
            <person name="Friedrich D."/>
            <person name="Gadbois L."/>
            <person name="Gearin G."/>
            <person name="Gearin C.R."/>
            <person name="Giannoukos G."/>
            <person name="Goode T."/>
            <person name="Graham J."/>
            <person name="Grandbois E."/>
            <person name="Grewal S."/>
            <person name="Gyaltsen K."/>
            <person name="Hafez N."/>
            <person name="Hagos B."/>
            <person name="Hall J."/>
            <person name="Henson C."/>
            <person name="Hollinger A."/>
            <person name="Honan T."/>
            <person name="Huard M.D."/>
            <person name="Hughes L."/>
            <person name="Hurhula B."/>
            <person name="Husby M.E."/>
            <person name="Kamat A."/>
            <person name="Kanga B."/>
            <person name="Kashin S."/>
            <person name="Khazanovich D."/>
            <person name="Kisner P."/>
            <person name="Lance K."/>
            <person name="Lara M."/>
            <person name="Lee W."/>
            <person name="Lennon N."/>
            <person name="Letendre F."/>
            <person name="LeVine R."/>
            <person name="Lipovsky A."/>
            <person name="Liu X."/>
            <person name="Liu J."/>
            <person name="Liu S."/>
            <person name="Lokyitsang T."/>
            <person name="Lokyitsang Y."/>
            <person name="Lubonja R."/>
            <person name="Lui A."/>
            <person name="MacDonald P."/>
            <person name="Magnisalis V."/>
            <person name="Maru K."/>
            <person name="Matthews C."/>
            <person name="McCusker W."/>
            <person name="McDonough S."/>
            <person name="Mehta T."/>
            <person name="Meldrim J."/>
            <person name="Meneus L."/>
            <person name="Mihai O."/>
            <person name="Mihalev A."/>
            <person name="Mihova T."/>
            <person name="Mittelman R."/>
            <person name="Mlenga V."/>
            <person name="Montmayeur A."/>
            <person name="Mulrain L."/>
            <person name="Navidi A."/>
            <person name="Naylor J."/>
            <person name="Negash T."/>
            <person name="Nguyen T."/>
            <person name="Nguyen N."/>
            <person name="Nicol R."/>
            <person name="Norbu C."/>
            <person name="Norbu N."/>
            <person name="Novod N."/>
            <person name="O'Neill B."/>
            <person name="Osman S."/>
            <person name="Markiewicz E."/>
            <person name="Oyono O.L."/>
            <person name="Patti C."/>
            <person name="Phunkhang P."/>
            <person name="Pierre F."/>
            <person name="Priest M."/>
            <person name="Raghuraman S."/>
            <person name="Rege F."/>
            <person name="Reyes R."/>
            <person name="Rise C."/>
            <person name="Rogov P."/>
            <person name="Ross K."/>
            <person name="Ryan E."/>
            <person name="Settipalli S."/>
            <person name="Shea T."/>
            <person name="Sherpa N."/>
            <person name="Shi L."/>
            <person name="Shih D."/>
            <person name="Sparrow T."/>
            <person name="Spaulding J."/>
            <person name="Stalker J."/>
            <person name="Stange-Thomann N."/>
            <person name="Stavropoulos S."/>
            <person name="Stone C."/>
            <person name="Strader C."/>
            <person name="Tesfaye S."/>
            <person name="Thomson T."/>
            <person name="Thoulutsang Y."/>
            <person name="Thoulutsang D."/>
            <person name="Topham K."/>
            <person name="Topping I."/>
            <person name="Tsamla T."/>
            <person name="Vassiliev H."/>
            <person name="Vo A."/>
            <person name="Wangchuk T."/>
            <person name="Wangdi T."/>
            <person name="Weiand M."/>
            <person name="Wilkinson J."/>
            <person name="Wilson A."/>
            <person name="Yadav S."/>
            <person name="Young G."/>
            <person name="Yu Q."/>
            <person name="Zembek L."/>
            <person name="Zhong D."/>
            <person name="Zimmer A."/>
            <person name="Zwirko Z."/>
            <person name="Jaffe D.B."/>
            <person name="Alvarez P."/>
            <person name="Brockman W."/>
            <person name="Butler J."/>
            <person name="Chin C."/>
            <person name="Gnerre S."/>
            <person name="Grabherr M."/>
            <person name="Kleber M."/>
            <person name="Mauceli E."/>
            <person name="MacCallum I."/>
        </authorList>
    </citation>
    <scope>NUCLEOTIDE SEQUENCE [LARGE SCALE GENOMIC DNA]</scope>
    <source>
        <strain evidence="2">white501</strain>
    </source>
</reference>
<organism evidence="1 2">
    <name type="scientific">Drosophila simulans</name>
    <name type="common">Fruit fly</name>
    <dbReference type="NCBI Taxonomy" id="7240"/>
    <lineage>
        <taxon>Eukaryota</taxon>
        <taxon>Metazoa</taxon>
        <taxon>Ecdysozoa</taxon>
        <taxon>Arthropoda</taxon>
        <taxon>Hexapoda</taxon>
        <taxon>Insecta</taxon>
        <taxon>Pterygota</taxon>
        <taxon>Neoptera</taxon>
        <taxon>Endopterygota</taxon>
        <taxon>Diptera</taxon>
        <taxon>Brachycera</taxon>
        <taxon>Muscomorpha</taxon>
        <taxon>Ephydroidea</taxon>
        <taxon>Drosophilidae</taxon>
        <taxon>Drosophila</taxon>
        <taxon>Sophophora</taxon>
    </lineage>
</organism>
<protein>
    <submittedName>
        <fullName evidence="1">GD12649</fullName>
    </submittedName>
</protein>
<dbReference type="EMBL" id="CM000363">
    <property type="protein sequence ID" value="EDX10377.1"/>
    <property type="molecule type" value="Genomic_DNA"/>
</dbReference>
<evidence type="ECO:0000313" key="1">
    <source>
        <dbReference type="EMBL" id="EDX10377.1"/>
    </source>
</evidence>
<dbReference type="AlphaFoldDB" id="B4QJG8"/>
<accession>B4QJG8</accession>
<name>B4QJG8_DROSI</name>
<dbReference type="Proteomes" id="UP000000304">
    <property type="component" value="Chromosome 3L"/>
</dbReference>
<proteinExistence type="predicted"/>
<dbReference type="HOGENOM" id="CLU_2063924_0_0_1"/>
<gene>
    <name evidence="1" type="primary">Dsim\GD12649</name>
    <name evidence="1" type="ORF">Dsim_GD12649</name>
</gene>